<dbReference type="GO" id="GO:0004252">
    <property type="term" value="F:serine-type endopeptidase activity"/>
    <property type="evidence" value="ECO:0007669"/>
    <property type="project" value="UniProtKB-UniRule"/>
</dbReference>
<feature type="compositionally biased region" description="Polar residues" evidence="9">
    <location>
        <begin position="1"/>
        <end position="12"/>
    </location>
</feature>
<evidence type="ECO:0000313" key="12">
    <source>
        <dbReference type="Proteomes" id="UP001153387"/>
    </source>
</evidence>
<keyword evidence="3" id="KW-0479">Metal-binding</keyword>
<dbReference type="PANTHER" id="PTHR43806:SF11">
    <property type="entry name" value="CEREVISIN-RELATED"/>
    <property type="match status" value="1"/>
</dbReference>
<dbReference type="InterPro" id="IPR023827">
    <property type="entry name" value="Peptidase_S8_Asp-AS"/>
</dbReference>
<dbReference type="GO" id="GO:0046872">
    <property type="term" value="F:metal ion binding"/>
    <property type="evidence" value="ECO:0007669"/>
    <property type="project" value="UniProtKB-KW"/>
</dbReference>
<dbReference type="Gene3D" id="3.40.50.200">
    <property type="entry name" value="Peptidase S8/S53 domain"/>
    <property type="match status" value="1"/>
</dbReference>
<dbReference type="InterPro" id="IPR022398">
    <property type="entry name" value="Peptidase_S8_His-AS"/>
</dbReference>
<dbReference type="CDD" id="cd07477">
    <property type="entry name" value="Peptidases_S8_Subtilisin_subset"/>
    <property type="match status" value="1"/>
</dbReference>
<dbReference type="PANTHER" id="PTHR43806">
    <property type="entry name" value="PEPTIDASE S8"/>
    <property type="match status" value="1"/>
</dbReference>
<feature type="active site" description="Charge relay system" evidence="6 7">
    <location>
        <position position="58"/>
    </location>
</feature>
<dbReference type="InterPro" id="IPR015500">
    <property type="entry name" value="Peptidase_S8_subtilisin-rel"/>
</dbReference>
<dbReference type="RefSeq" id="WP_277567930.1">
    <property type="nucleotide sequence ID" value="NZ_JAPDHZ010000006.1"/>
</dbReference>
<evidence type="ECO:0000256" key="9">
    <source>
        <dbReference type="SAM" id="MobiDB-lite"/>
    </source>
</evidence>
<gene>
    <name evidence="11" type="ORF">OMP38_27500</name>
</gene>
<feature type="domain" description="Peptidase S8/S53" evidence="10">
    <location>
        <begin position="49"/>
        <end position="288"/>
    </location>
</feature>
<evidence type="ECO:0000259" key="10">
    <source>
        <dbReference type="Pfam" id="PF00082"/>
    </source>
</evidence>
<evidence type="ECO:0000313" key="11">
    <source>
        <dbReference type="EMBL" id="MDG0794163.1"/>
    </source>
</evidence>
<dbReference type="InterPro" id="IPR023828">
    <property type="entry name" value="Peptidase_S8_Ser-AS"/>
</dbReference>
<dbReference type="Pfam" id="PF00082">
    <property type="entry name" value="Peptidase_S8"/>
    <property type="match status" value="1"/>
</dbReference>
<dbReference type="PROSITE" id="PS51892">
    <property type="entry name" value="SUBTILASE"/>
    <property type="match status" value="1"/>
</dbReference>
<feature type="active site" description="Charge relay system" evidence="6 7">
    <location>
        <position position="88"/>
    </location>
</feature>
<evidence type="ECO:0000256" key="4">
    <source>
        <dbReference type="ARBA" id="ARBA00022801"/>
    </source>
</evidence>
<dbReference type="PROSITE" id="PS00137">
    <property type="entry name" value="SUBTILASE_HIS"/>
    <property type="match status" value="1"/>
</dbReference>
<dbReference type="SUPFAM" id="SSF52743">
    <property type="entry name" value="Subtilisin-like"/>
    <property type="match status" value="1"/>
</dbReference>
<name>A0A9X4QPQ8_9BACL</name>
<sequence length="496" mass="52901">MIEPDSTVTTLSIGKPEKNNSSVKKVKKTDDTVPWGIHAIGADLIKNYGKSIKVGVLDTGISAHPDLNIKGGVSFVPSSATYSDDNGHGTHVAGTIAALDNKQGVVGAAPKADLYAIKVLDSNGNGTYSQVIQGIEWAIDNNIEIINMSFGGPEQSETLHEAIAQATSHGILVIAAAGNTGYGEETELFPARYNEVVSVGAVTKSFRRSSYSSTGAELDIVAPGTDILSTAYDQGYATLSGTSMAAPHVTGAAAALWSKNKKWTAEQIKAKLFETATPEGDVKEYGHGMLNLARALGEIDGPIPPIEEVSDFDVNQWDRRVLSYDQDLSALLQSAQTMGYKDLASRIDETLNQLRARNLALHALPSDFSESYSKEESVQQAYDVNEYFRLSSESFNALESEYQNALQQYANILEHPTTETAGLAISSEGVIGQGTIATKNQVVSFPETLDNSYNRSIAVNIPYLTSVNSITSNNGTATYTISGTTVTVTAGGRQPN</sequence>
<dbReference type="AlphaFoldDB" id="A0A9X4QPQ8"/>
<dbReference type="PROSITE" id="PS00138">
    <property type="entry name" value="SUBTILASE_SER"/>
    <property type="match status" value="1"/>
</dbReference>
<dbReference type="PROSITE" id="PS00136">
    <property type="entry name" value="SUBTILASE_ASP"/>
    <property type="match status" value="1"/>
</dbReference>
<feature type="region of interest" description="Disordered" evidence="9">
    <location>
        <begin position="1"/>
        <end position="26"/>
    </location>
</feature>
<dbReference type="InterPro" id="IPR000209">
    <property type="entry name" value="Peptidase_S8/S53_dom"/>
</dbReference>
<keyword evidence="5 7" id="KW-0720">Serine protease</keyword>
<dbReference type="InterPro" id="IPR050131">
    <property type="entry name" value="Peptidase_S8_subtilisin-like"/>
</dbReference>
<evidence type="ECO:0000256" key="2">
    <source>
        <dbReference type="ARBA" id="ARBA00022670"/>
    </source>
</evidence>
<evidence type="ECO:0000256" key="1">
    <source>
        <dbReference type="ARBA" id="ARBA00011073"/>
    </source>
</evidence>
<proteinExistence type="inferred from homology"/>
<evidence type="ECO:0000256" key="8">
    <source>
        <dbReference type="RuleBase" id="RU003355"/>
    </source>
</evidence>
<dbReference type="InterPro" id="IPR034202">
    <property type="entry name" value="Subtilisin_Carlsberg-like"/>
</dbReference>
<comment type="caution">
    <text evidence="11">The sequence shown here is derived from an EMBL/GenBank/DDBJ whole genome shotgun (WGS) entry which is preliminary data.</text>
</comment>
<dbReference type="PRINTS" id="PR00723">
    <property type="entry name" value="SUBTILISIN"/>
</dbReference>
<dbReference type="GO" id="GO:0006508">
    <property type="term" value="P:proteolysis"/>
    <property type="evidence" value="ECO:0007669"/>
    <property type="project" value="UniProtKB-KW"/>
</dbReference>
<evidence type="ECO:0000256" key="7">
    <source>
        <dbReference type="PROSITE-ProRule" id="PRU01240"/>
    </source>
</evidence>
<accession>A0A9X4QPQ8</accession>
<dbReference type="Proteomes" id="UP001153387">
    <property type="component" value="Unassembled WGS sequence"/>
</dbReference>
<evidence type="ECO:0000256" key="3">
    <source>
        <dbReference type="ARBA" id="ARBA00022723"/>
    </source>
</evidence>
<keyword evidence="4 7" id="KW-0378">Hydrolase</keyword>
<evidence type="ECO:0000256" key="5">
    <source>
        <dbReference type="ARBA" id="ARBA00022825"/>
    </source>
</evidence>
<protein>
    <submittedName>
        <fullName evidence="11">S8 family peptidase</fullName>
    </submittedName>
</protein>
<organism evidence="11 12">
    <name type="scientific">Cohnella ginsengisoli</name>
    <dbReference type="NCBI Taxonomy" id="425004"/>
    <lineage>
        <taxon>Bacteria</taxon>
        <taxon>Bacillati</taxon>
        <taxon>Bacillota</taxon>
        <taxon>Bacilli</taxon>
        <taxon>Bacillales</taxon>
        <taxon>Paenibacillaceae</taxon>
        <taxon>Cohnella</taxon>
    </lineage>
</organism>
<reference evidence="11 12" key="1">
    <citation type="submission" date="2022-10" db="EMBL/GenBank/DDBJ databases">
        <title>Comparative genomic analysis of Cohnella hashimotonis sp. nov., isolated from the International Space Station.</title>
        <authorList>
            <person name="Simpson A."/>
            <person name="Venkateswaran K."/>
        </authorList>
    </citation>
    <scope>NUCLEOTIDE SEQUENCE [LARGE SCALE GENOMIC DNA]</scope>
    <source>
        <strain evidence="11 12">DSM 18997</strain>
    </source>
</reference>
<feature type="active site" description="Charge relay system" evidence="6 7">
    <location>
        <position position="243"/>
    </location>
</feature>
<keyword evidence="2 7" id="KW-0645">Protease</keyword>
<dbReference type="InterPro" id="IPR036852">
    <property type="entry name" value="Peptidase_S8/S53_dom_sf"/>
</dbReference>
<evidence type="ECO:0000256" key="6">
    <source>
        <dbReference type="PIRSR" id="PIRSR615500-1"/>
    </source>
</evidence>
<dbReference type="EMBL" id="JAPDHZ010000006">
    <property type="protein sequence ID" value="MDG0794163.1"/>
    <property type="molecule type" value="Genomic_DNA"/>
</dbReference>
<keyword evidence="12" id="KW-1185">Reference proteome</keyword>
<comment type="similarity">
    <text evidence="1 7 8">Belongs to the peptidase S8 family.</text>
</comment>